<keyword evidence="3" id="KW-0863">Zinc-finger</keyword>
<evidence type="ECO:0000313" key="8">
    <source>
        <dbReference type="EMBL" id="CAF1336977.1"/>
    </source>
</evidence>
<dbReference type="Proteomes" id="UP000663881">
    <property type="component" value="Unassembled WGS sequence"/>
</dbReference>
<evidence type="ECO:0000313" key="9">
    <source>
        <dbReference type="EMBL" id="CAF3967267.1"/>
    </source>
</evidence>
<comment type="subcellular location">
    <subcellularLocation>
        <location evidence="1">Nucleus</location>
    </subcellularLocation>
</comment>
<dbReference type="InterPro" id="IPR008906">
    <property type="entry name" value="HATC_C_dom"/>
</dbReference>
<feature type="compositionally biased region" description="Basic and acidic residues" evidence="6">
    <location>
        <begin position="1"/>
        <end position="10"/>
    </location>
</feature>
<dbReference type="InterPro" id="IPR052035">
    <property type="entry name" value="ZnF_BED_domain_contain"/>
</dbReference>
<dbReference type="Proteomes" id="UP000663891">
    <property type="component" value="Unassembled WGS sequence"/>
</dbReference>
<feature type="compositionally biased region" description="Polar residues" evidence="6">
    <location>
        <begin position="11"/>
        <end position="20"/>
    </location>
</feature>
<feature type="region of interest" description="Disordered" evidence="6">
    <location>
        <begin position="1"/>
        <end position="20"/>
    </location>
</feature>
<dbReference type="PANTHER" id="PTHR46481">
    <property type="entry name" value="ZINC FINGER BED DOMAIN-CONTAINING PROTEIN 4"/>
    <property type="match status" value="1"/>
</dbReference>
<protein>
    <recommendedName>
        <fullName evidence="7">HAT C-terminal dimerisation domain-containing protein</fullName>
    </recommendedName>
</protein>
<name>A0A819LNI0_9BILA</name>
<evidence type="ECO:0000259" key="7">
    <source>
        <dbReference type="Pfam" id="PF05699"/>
    </source>
</evidence>
<comment type="caution">
    <text evidence="9">The sequence shown here is derived from an EMBL/GenBank/DDBJ whole genome shotgun (WGS) entry which is preliminary data.</text>
</comment>
<dbReference type="Pfam" id="PF05699">
    <property type="entry name" value="Dimer_Tnp_hAT"/>
    <property type="match status" value="1"/>
</dbReference>
<dbReference type="OrthoDB" id="1607513at2759"/>
<organism evidence="9 10">
    <name type="scientific">Adineta steineri</name>
    <dbReference type="NCBI Taxonomy" id="433720"/>
    <lineage>
        <taxon>Eukaryota</taxon>
        <taxon>Metazoa</taxon>
        <taxon>Spiralia</taxon>
        <taxon>Gnathifera</taxon>
        <taxon>Rotifera</taxon>
        <taxon>Eurotatoria</taxon>
        <taxon>Bdelloidea</taxon>
        <taxon>Adinetida</taxon>
        <taxon>Adinetidae</taxon>
        <taxon>Adineta</taxon>
    </lineage>
</organism>
<evidence type="ECO:0000313" key="10">
    <source>
        <dbReference type="Proteomes" id="UP000663881"/>
    </source>
</evidence>
<evidence type="ECO:0000256" key="1">
    <source>
        <dbReference type="ARBA" id="ARBA00004123"/>
    </source>
</evidence>
<keyword evidence="5" id="KW-0539">Nucleus</keyword>
<dbReference type="EMBL" id="CAJNON010000623">
    <property type="protein sequence ID" value="CAF1336977.1"/>
    <property type="molecule type" value="Genomic_DNA"/>
</dbReference>
<dbReference type="EMBL" id="CAJOAY010002627">
    <property type="protein sequence ID" value="CAF3967267.1"/>
    <property type="molecule type" value="Genomic_DNA"/>
</dbReference>
<keyword evidence="2" id="KW-0479">Metal-binding</keyword>
<gene>
    <name evidence="9" type="ORF">OKA104_LOCUS27891</name>
    <name evidence="8" type="ORF">VCS650_LOCUS33004</name>
</gene>
<dbReference type="GO" id="GO:0008270">
    <property type="term" value="F:zinc ion binding"/>
    <property type="evidence" value="ECO:0007669"/>
    <property type="project" value="UniProtKB-KW"/>
</dbReference>
<evidence type="ECO:0000256" key="5">
    <source>
        <dbReference type="ARBA" id="ARBA00023242"/>
    </source>
</evidence>
<evidence type="ECO:0000256" key="4">
    <source>
        <dbReference type="ARBA" id="ARBA00022833"/>
    </source>
</evidence>
<dbReference type="AlphaFoldDB" id="A0A819LNI0"/>
<dbReference type="InterPro" id="IPR012337">
    <property type="entry name" value="RNaseH-like_sf"/>
</dbReference>
<dbReference type="GO" id="GO:0005634">
    <property type="term" value="C:nucleus"/>
    <property type="evidence" value="ECO:0007669"/>
    <property type="project" value="UniProtKB-SubCell"/>
</dbReference>
<evidence type="ECO:0000256" key="3">
    <source>
        <dbReference type="ARBA" id="ARBA00022771"/>
    </source>
</evidence>
<keyword evidence="4" id="KW-0862">Zinc</keyword>
<dbReference type="GO" id="GO:0046983">
    <property type="term" value="F:protein dimerization activity"/>
    <property type="evidence" value="ECO:0007669"/>
    <property type="project" value="InterPro"/>
</dbReference>
<sequence>MDEENTDIHHSINTNSMDIDQTNDNNVTSIWDYMEKQKNEKAKCVCGVILSRKNGAATGMRKHLYQVHKLQEFGVTSTKIYGRSFSDMGQSGILKVFDHLVEGYIPPHQNTVQRNLKRLESECKALLIKELSVIQSVGVTCDFWSDKRLHSYICLTGHYISPNNEFISKILSFTSFHQRHFSSNISMIIKNELKELNVFEKTRSINTDGAANILKAVQMLGDVVPTTSNNTDDIDSDQEDLSDDIQIISQSLPVTNFSNSTASSNQSLVTTNQNFNINYDNIIMDETTSGEELDELSMDITDNWSIDLIECMDPSTCDAIHQHVGEVMKKCRSFVELINKSSILMNHVSNLKKYFKINRSLQLDCKSRWNSTYHLVEGMLMYKKLIYTLNSGKYDIGLNKKQTTKLSSIELKQDDWKMLELIEFILKPVVHATERVSGSKYATIGLSYFAIFQIREFLEDVDDHTVSDWKLLSYLKSLLLKQVQKYFFDNYTQLKTMKIHSYFDPIGYGCLTRREQRECESNIVELNEQLANEEVVDEIDINQTQSQINSQRKVEQSKPSTMTKFMHSIAQREYNSIVHEEEYPNTMNFWNEHRIQLKNLFKLATYHLVTPATSVTSESAFSTASYLLRKQRSRLTPQNLSSSMFLKDKINNEFNT</sequence>
<proteinExistence type="predicted"/>
<evidence type="ECO:0000256" key="2">
    <source>
        <dbReference type="ARBA" id="ARBA00022723"/>
    </source>
</evidence>
<dbReference type="PANTHER" id="PTHR46481:SF10">
    <property type="entry name" value="ZINC FINGER BED DOMAIN-CONTAINING PROTEIN 39"/>
    <property type="match status" value="1"/>
</dbReference>
<dbReference type="SUPFAM" id="SSF53098">
    <property type="entry name" value="Ribonuclease H-like"/>
    <property type="match status" value="1"/>
</dbReference>
<evidence type="ECO:0000256" key="6">
    <source>
        <dbReference type="SAM" id="MobiDB-lite"/>
    </source>
</evidence>
<feature type="domain" description="HAT C-terminal dimerisation" evidence="7">
    <location>
        <begin position="585"/>
        <end position="649"/>
    </location>
</feature>
<reference evidence="9" key="1">
    <citation type="submission" date="2021-02" db="EMBL/GenBank/DDBJ databases">
        <authorList>
            <person name="Nowell W R."/>
        </authorList>
    </citation>
    <scope>NUCLEOTIDE SEQUENCE</scope>
</reference>
<accession>A0A819LNI0</accession>